<dbReference type="InterPro" id="IPR027417">
    <property type="entry name" value="P-loop_NTPase"/>
</dbReference>
<dbReference type="SUPFAM" id="SSF81271">
    <property type="entry name" value="TGS-like"/>
    <property type="match status" value="1"/>
</dbReference>
<dbReference type="SUPFAM" id="SSF52540">
    <property type="entry name" value="P-loop containing nucleoside triphosphate hydrolases"/>
    <property type="match status" value="1"/>
</dbReference>
<dbReference type="GO" id="GO:0005524">
    <property type="term" value="F:ATP binding"/>
    <property type="evidence" value="ECO:0007669"/>
    <property type="project" value="UniProtKB-KW"/>
</dbReference>
<dbReference type="GO" id="GO:0016887">
    <property type="term" value="F:ATP hydrolysis activity"/>
    <property type="evidence" value="ECO:0007669"/>
    <property type="project" value="InterPro"/>
</dbReference>
<keyword evidence="4" id="KW-0460">Magnesium</keyword>
<dbReference type="GO" id="GO:0005737">
    <property type="term" value="C:cytoplasm"/>
    <property type="evidence" value="ECO:0007669"/>
    <property type="project" value="TreeGrafter"/>
</dbReference>
<dbReference type="InterPro" id="IPR023192">
    <property type="entry name" value="TGS-like_dom_sf"/>
</dbReference>
<dbReference type="InterPro" id="IPR012676">
    <property type="entry name" value="TGS-like"/>
</dbReference>
<keyword evidence="1" id="KW-0479">Metal-binding</keyword>
<dbReference type="Pfam" id="PF01926">
    <property type="entry name" value="MMR_HSR1"/>
    <property type="match status" value="1"/>
</dbReference>
<protein>
    <submittedName>
        <fullName evidence="6">Redox-regulated ATPase YchF</fullName>
    </submittedName>
</protein>
<dbReference type="PRINTS" id="PR00326">
    <property type="entry name" value="GTP1OBG"/>
</dbReference>
<sequence>MSLSIGIVGLPNVGKSTLFKTLTKKEVDIANYPFCTIDPNVGVVLVPDQRVDKLAELSKSKKKIYATVDFVDIAGLVKGASQGEGLGNKFLSHIREVDAVLYVLRAFKNSDIINTQTEINPLKEKEILDVELILKDLETVNKRIDGLAASAKTPAGQGRAALKELELLQRTKEFLSQEKVLAEQDFSDEEKLILKNLSLLTSKPRLYLLNGKPEEIDTATSDVARLSPCLVIDVATEYEAEGLAAEASAKAALSKEDRLELGMSADSETDILIKKSYELLNLITFLTTGEDETRAWTIKKGDTAPVAGAAIHSDFQEKFVKAEVVFWKDLFDAGSYAKAREQGKLRTEGKEYIVKDGDVIEFKHG</sequence>
<feature type="domain" description="OBG-type G" evidence="5">
    <location>
        <begin position="3"/>
        <end position="210"/>
    </location>
</feature>
<dbReference type="GO" id="GO:0005525">
    <property type="term" value="F:GTP binding"/>
    <property type="evidence" value="ECO:0007669"/>
    <property type="project" value="InterPro"/>
</dbReference>
<gene>
    <name evidence="6" type="ORF">A2998_03385</name>
</gene>
<evidence type="ECO:0000313" key="6">
    <source>
        <dbReference type="EMBL" id="OGZ72213.1"/>
    </source>
</evidence>
<dbReference type="PROSITE" id="PS51710">
    <property type="entry name" value="G_OBG"/>
    <property type="match status" value="1"/>
</dbReference>
<organism evidence="6 7">
    <name type="scientific">Candidatus Staskawiczbacteria bacterium RIFCSPLOWO2_01_FULL_37_25b</name>
    <dbReference type="NCBI Taxonomy" id="1802213"/>
    <lineage>
        <taxon>Bacteria</taxon>
        <taxon>Candidatus Staskawicziibacteriota</taxon>
    </lineage>
</organism>
<dbReference type="Gene3D" id="3.10.20.30">
    <property type="match status" value="1"/>
</dbReference>
<keyword evidence="2" id="KW-0547">Nucleotide-binding</keyword>
<dbReference type="InterPro" id="IPR012675">
    <property type="entry name" value="Beta-grasp_dom_sf"/>
</dbReference>
<dbReference type="FunFam" id="3.10.20.30:FF:000001">
    <property type="entry name" value="Ribosome-binding ATPase YchF"/>
    <property type="match status" value="1"/>
</dbReference>
<dbReference type="AlphaFoldDB" id="A0A1G2IBX2"/>
<dbReference type="EMBL" id="MHOZ01000043">
    <property type="protein sequence ID" value="OGZ72213.1"/>
    <property type="molecule type" value="Genomic_DNA"/>
</dbReference>
<dbReference type="InterPro" id="IPR006073">
    <property type="entry name" value="GTP-bd"/>
</dbReference>
<evidence type="ECO:0000256" key="4">
    <source>
        <dbReference type="ARBA" id="ARBA00022842"/>
    </source>
</evidence>
<dbReference type="CDD" id="cd04867">
    <property type="entry name" value="TGS_YchF_OLA1"/>
    <property type="match status" value="1"/>
</dbReference>
<evidence type="ECO:0000256" key="2">
    <source>
        <dbReference type="ARBA" id="ARBA00022741"/>
    </source>
</evidence>
<dbReference type="Gene3D" id="1.10.150.300">
    <property type="entry name" value="TGS-like domain"/>
    <property type="match status" value="1"/>
</dbReference>
<dbReference type="PANTHER" id="PTHR23305">
    <property type="entry name" value="OBG GTPASE FAMILY"/>
    <property type="match status" value="1"/>
</dbReference>
<keyword evidence="3" id="KW-0067">ATP-binding</keyword>
<dbReference type="InterPro" id="IPR004396">
    <property type="entry name" value="ATPase_YchF/OLA1"/>
</dbReference>
<comment type="caution">
    <text evidence="6">The sequence shown here is derived from an EMBL/GenBank/DDBJ whole genome shotgun (WGS) entry which is preliminary data.</text>
</comment>
<evidence type="ECO:0000259" key="5">
    <source>
        <dbReference type="PROSITE" id="PS51710"/>
    </source>
</evidence>
<name>A0A1G2IBX2_9BACT</name>
<dbReference type="GO" id="GO:0046872">
    <property type="term" value="F:metal ion binding"/>
    <property type="evidence" value="ECO:0007669"/>
    <property type="project" value="UniProtKB-KW"/>
</dbReference>
<dbReference type="InterPro" id="IPR031167">
    <property type="entry name" value="G_OBG"/>
</dbReference>
<dbReference type="Proteomes" id="UP000178826">
    <property type="component" value="Unassembled WGS sequence"/>
</dbReference>
<dbReference type="PIRSF" id="PIRSF006641">
    <property type="entry name" value="CHP00092"/>
    <property type="match status" value="1"/>
</dbReference>
<evidence type="ECO:0000313" key="7">
    <source>
        <dbReference type="Proteomes" id="UP000178826"/>
    </source>
</evidence>
<proteinExistence type="predicted"/>
<dbReference type="InterPro" id="IPR013029">
    <property type="entry name" value="YchF_C"/>
</dbReference>
<evidence type="ECO:0000256" key="3">
    <source>
        <dbReference type="ARBA" id="ARBA00022840"/>
    </source>
</evidence>
<dbReference type="NCBIfam" id="TIGR00092">
    <property type="entry name" value="redox-regulated ATPase YchF"/>
    <property type="match status" value="1"/>
</dbReference>
<evidence type="ECO:0000256" key="1">
    <source>
        <dbReference type="ARBA" id="ARBA00022723"/>
    </source>
</evidence>
<accession>A0A1G2IBX2</accession>
<dbReference type="Gene3D" id="3.40.50.300">
    <property type="entry name" value="P-loop containing nucleotide triphosphate hydrolases"/>
    <property type="match status" value="1"/>
</dbReference>
<dbReference type="PANTHER" id="PTHR23305:SF18">
    <property type="entry name" value="OBG-TYPE G DOMAIN-CONTAINING PROTEIN"/>
    <property type="match status" value="1"/>
</dbReference>
<reference evidence="6 7" key="1">
    <citation type="journal article" date="2016" name="Nat. Commun.">
        <title>Thousands of microbial genomes shed light on interconnected biogeochemical processes in an aquifer system.</title>
        <authorList>
            <person name="Anantharaman K."/>
            <person name="Brown C.T."/>
            <person name="Hug L.A."/>
            <person name="Sharon I."/>
            <person name="Castelle C.J."/>
            <person name="Probst A.J."/>
            <person name="Thomas B.C."/>
            <person name="Singh A."/>
            <person name="Wilkins M.J."/>
            <person name="Karaoz U."/>
            <person name="Brodie E.L."/>
            <person name="Williams K.H."/>
            <person name="Hubbard S.S."/>
            <person name="Banfield J.F."/>
        </authorList>
    </citation>
    <scope>NUCLEOTIDE SEQUENCE [LARGE SCALE GENOMIC DNA]</scope>
</reference>
<dbReference type="Pfam" id="PF06071">
    <property type="entry name" value="YchF-GTPase_C"/>
    <property type="match status" value="1"/>
</dbReference>